<reference evidence="2" key="1">
    <citation type="submission" date="2020-05" db="EMBL/GenBank/DDBJ databases">
        <authorList>
            <person name="Chiriac C."/>
            <person name="Salcher M."/>
            <person name="Ghai R."/>
            <person name="Kavagutti S V."/>
        </authorList>
    </citation>
    <scope>NUCLEOTIDE SEQUENCE</scope>
</reference>
<feature type="transmembrane region" description="Helical" evidence="1">
    <location>
        <begin position="20"/>
        <end position="40"/>
    </location>
</feature>
<proteinExistence type="predicted"/>
<evidence type="ECO:0000256" key="1">
    <source>
        <dbReference type="SAM" id="Phobius"/>
    </source>
</evidence>
<keyword evidence="1" id="KW-0812">Transmembrane</keyword>
<keyword evidence="1" id="KW-1133">Transmembrane helix</keyword>
<gene>
    <name evidence="2" type="ORF">UFOPK3554_01352</name>
</gene>
<organism evidence="2">
    <name type="scientific">freshwater metagenome</name>
    <dbReference type="NCBI Taxonomy" id="449393"/>
    <lineage>
        <taxon>unclassified sequences</taxon>
        <taxon>metagenomes</taxon>
        <taxon>ecological metagenomes</taxon>
    </lineage>
</organism>
<dbReference type="AlphaFoldDB" id="A0A6J7XWM8"/>
<dbReference type="EMBL" id="CAFBSG010000041">
    <property type="protein sequence ID" value="CAB5241301.1"/>
    <property type="molecule type" value="Genomic_DNA"/>
</dbReference>
<keyword evidence="1" id="KW-0472">Membrane</keyword>
<evidence type="ECO:0000313" key="2">
    <source>
        <dbReference type="EMBL" id="CAB5241301.1"/>
    </source>
</evidence>
<name>A0A6J7XWM8_9ZZZZ</name>
<sequence length="57" mass="6126">MINQEQGAVLDPKMSATAIVVTYVLIPVALFVGISLFAYATTISKTESEDSVLTHIK</sequence>
<accession>A0A6J7XWM8</accession>
<protein>
    <submittedName>
        <fullName evidence="2">Unannotated protein</fullName>
    </submittedName>
</protein>